<evidence type="ECO:0000256" key="1">
    <source>
        <dbReference type="SAM" id="SignalP"/>
    </source>
</evidence>
<dbReference type="Pfam" id="PF01593">
    <property type="entry name" value="Amino_oxidase"/>
    <property type="match status" value="1"/>
</dbReference>
<dbReference type="SUPFAM" id="SSF51905">
    <property type="entry name" value="FAD/NAD(P)-binding domain"/>
    <property type="match status" value="1"/>
</dbReference>
<reference evidence="4" key="1">
    <citation type="submission" date="2017-01" db="EMBL/GenBank/DDBJ databases">
        <title>Comparative genomics of anhydrobiosis in the tardigrade Hypsibius dujardini.</title>
        <authorList>
            <person name="Yoshida Y."/>
            <person name="Koutsovoulos G."/>
            <person name="Laetsch D."/>
            <person name="Stevens L."/>
            <person name="Kumar S."/>
            <person name="Horikawa D."/>
            <person name="Ishino K."/>
            <person name="Komine S."/>
            <person name="Tomita M."/>
            <person name="Blaxter M."/>
            <person name="Arakawa K."/>
        </authorList>
    </citation>
    <scope>NUCLEOTIDE SEQUENCE [LARGE SCALE GENOMIC DNA]</scope>
    <source>
        <strain evidence="4">Z151</strain>
    </source>
</reference>
<dbReference type="PANTHER" id="PTHR10742:SF398">
    <property type="entry name" value="AMINE OXIDASE DOMAIN-CONTAINING PROTEIN-RELATED"/>
    <property type="match status" value="1"/>
</dbReference>
<name>A0A9X6RL31_HYPEX</name>
<feature type="signal peptide" evidence="1">
    <location>
        <begin position="1"/>
        <end position="20"/>
    </location>
</feature>
<keyword evidence="4" id="KW-1185">Reference proteome</keyword>
<protein>
    <recommendedName>
        <fullName evidence="2">Amine oxidase domain-containing protein</fullName>
    </recommendedName>
</protein>
<dbReference type="Gene3D" id="3.50.50.60">
    <property type="entry name" value="FAD/NAD(P)-binding domain"/>
    <property type="match status" value="1"/>
</dbReference>
<dbReference type="InterPro" id="IPR050281">
    <property type="entry name" value="Flavin_monoamine_oxidase"/>
</dbReference>
<dbReference type="EMBL" id="MTYJ01000230">
    <property type="protein sequence ID" value="OWA51515.1"/>
    <property type="molecule type" value="Genomic_DNA"/>
</dbReference>
<gene>
    <name evidence="3" type="ORF">BV898_15994</name>
</gene>
<dbReference type="GO" id="GO:0046592">
    <property type="term" value="F:polyamine oxidase activity"/>
    <property type="evidence" value="ECO:0007669"/>
    <property type="project" value="TreeGrafter"/>
</dbReference>
<dbReference type="InterPro" id="IPR002937">
    <property type="entry name" value="Amino_oxidase"/>
</dbReference>
<sequence>MRFFISGLFFVVLTITAVTANSAVDVVVIGAGASGITAASGLLKQGYRVKILDAENRIGGRLHSVPYGNGFVELGGQAVWGQNNTLYDYVRDEDLIAGGGPVPVPIGNAPGVANLADIGGEIKDERELAQINHVWAALHGALVNLDTFNNTNNISVGEYFDNAIADYIKNNNITDPGTVVLAQTVYDYVVRMLKTEDGLDSLHVSHPRLH</sequence>
<dbReference type="Proteomes" id="UP000192578">
    <property type="component" value="Unassembled WGS sequence"/>
</dbReference>
<feature type="domain" description="Amine oxidase" evidence="2">
    <location>
        <begin position="34"/>
        <end position="95"/>
    </location>
</feature>
<dbReference type="PANTHER" id="PTHR10742">
    <property type="entry name" value="FLAVIN MONOAMINE OXIDASE"/>
    <property type="match status" value="1"/>
</dbReference>
<dbReference type="AlphaFoldDB" id="A0A9X6RL31"/>
<evidence type="ECO:0000313" key="3">
    <source>
        <dbReference type="EMBL" id="OWA51515.1"/>
    </source>
</evidence>
<feature type="chain" id="PRO_5040787367" description="Amine oxidase domain-containing protein" evidence="1">
    <location>
        <begin position="21"/>
        <end position="210"/>
    </location>
</feature>
<evidence type="ECO:0000313" key="4">
    <source>
        <dbReference type="Proteomes" id="UP000192578"/>
    </source>
</evidence>
<keyword evidence="1" id="KW-0732">Signal</keyword>
<comment type="caution">
    <text evidence="3">The sequence shown here is derived from an EMBL/GenBank/DDBJ whole genome shotgun (WGS) entry which is preliminary data.</text>
</comment>
<evidence type="ECO:0000259" key="2">
    <source>
        <dbReference type="Pfam" id="PF01593"/>
    </source>
</evidence>
<organism evidence="3 4">
    <name type="scientific">Hypsibius exemplaris</name>
    <name type="common">Freshwater tardigrade</name>
    <dbReference type="NCBI Taxonomy" id="2072580"/>
    <lineage>
        <taxon>Eukaryota</taxon>
        <taxon>Metazoa</taxon>
        <taxon>Ecdysozoa</taxon>
        <taxon>Tardigrada</taxon>
        <taxon>Eutardigrada</taxon>
        <taxon>Parachela</taxon>
        <taxon>Hypsibioidea</taxon>
        <taxon>Hypsibiidae</taxon>
        <taxon>Hypsibius</taxon>
    </lineage>
</organism>
<proteinExistence type="predicted"/>
<dbReference type="InterPro" id="IPR036188">
    <property type="entry name" value="FAD/NAD-bd_sf"/>
</dbReference>
<dbReference type="OrthoDB" id="5046242at2759"/>
<accession>A0A9X6RL31</accession>